<keyword evidence="2" id="KW-0597">Phosphoprotein</keyword>
<evidence type="ECO:0000256" key="1">
    <source>
        <dbReference type="ARBA" id="ARBA00022450"/>
    </source>
</evidence>
<dbReference type="SUPFAM" id="SSF51735">
    <property type="entry name" value="NAD(P)-binding Rossmann-fold domains"/>
    <property type="match status" value="1"/>
</dbReference>
<dbReference type="InterPro" id="IPR020806">
    <property type="entry name" value="PKS_PP-bd"/>
</dbReference>
<dbReference type="GO" id="GO:0004312">
    <property type="term" value="F:fatty acid synthase activity"/>
    <property type="evidence" value="ECO:0007669"/>
    <property type="project" value="TreeGrafter"/>
</dbReference>
<dbReference type="InterPro" id="IPR050091">
    <property type="entry name" value="PKS_NRPS_Biosynth_Enz"/>
</dbReference>
<name>A0A8E0WN74_9RICK</name>
<sequence length="522" mass="58961">MVYNHSFPDIVLHLWCLGDDVDMQKWGLFALISLCQDSINVTQDVSFHLSIIADGVANVSGCEHVNPYKLTLLGISQVLPKEYEKARCQLIDINTNVKDEINIDSILYELATNNNSEVALRGLRRFIKDYARIKLGEEFLGHNILEATKNYLIIGGLGNFGMELAEFIGAVNKGRVFLTTRINFPKLENWDLWLAEKGLENSISKKILYLKGIMQKGADINILKGDVTNRYDLEAIKHYIEQNYGSINGVIHAAGIVESGMLQHKTRESLNNVFAAKIQGTENVCKVFLPSKPDFIILCSSMNAIIGGLGQIDNTAANAFVDGYAEYCLNNGHDNVLAINWGAVNEARARNYSALPQFAELSREHIKNRMTKDETFDVYRRIFSSKILPRIVISTIDFNEVVKNWNRVGSLQALLRQVDCHKKDRQEVVQNEYKVPNSSMEVQIAKLWQELLGINQVGLKDNFFELGGNSLIAIQFIGKLTNQYPIKMHAMSIYEYPSLLEFSAYVEQLVREAQEKQQLIDG</sequence>
<dbReference type="GO" id="GO:0071770">
    <property type="term" value="P:DIM/DIP cell wall layer assembly"/>
    <property type="evidence" value="ECO:0007669"/>
    <property type="project" value="TreeGrafter"/>
</dbReference>
<accession>A0A8E0WN74</accession>
<protein>
    <submittedName>
        <fullName evidence="4">Polyketide synthase PksL</fullName>
    </submittedName>
</protein>
<comment type="caution">
    <text evidence="4">The sequence shown here is derived from an EMBL/GenBank/DDBJ whole genome shotgun (WGS) entry which is preliminary data.</text>
</comment>
<dbReference type="GO" id="GO:0005737">
    <property type="term" value="C:cytoplasm"/>
    <property type="evidence" value="ECO:0007669"/>
    <property type="project" value="TreeGrafter"/>
</dbReference>
<dbReference type="GO" id="GO:0005886">
    <property type="term" value="C:plasma membrane"/>
    <property type="evidence" value="ECO:0007669"/>
    <property type="project" value="TreeGrafter"/>
</dbReference>
<evidence type="ECO:0000259" key="3">
    <source>
        <dbReference type="PROSITE" id="PS50075"/>
    </source>
</evidence>
<dbReference type="Proteomes" id="UP000027161">
    <property type="component" value="Unassembled WGS sequence"/>
</dbReference>
<keyword evidence="1" id="KW-0596">Phosphopantetheine</keyword>
<dbReference type="InterPro" id="IPR036736">
    <property type="entry name" value="ACP-like_sf"/>
</dbReference>
<dbReference type="SMART" id="SM00822">
    <property type="entry name" value="PKS_KR"/>
    <property type="match status" value="1"/>
</dbReference>
<dbReference type="InterPro" id="IPR009081">
    <property type="entry name" value="PP-bd_ACP"/>
</dbReference>
<evidence type="ECO:0000313" key="4">
    <source>
        <dbReference type="EMBL" id="KDO03569.1"/>
    </source>
</evidence>
<gene>
    <name evidence="4" type="primary">pksL_1</name>
    <name evidence="4" type="ORF">REISMN_01170</name>
</gene>
<evidence type="ECO:0000256" key="2">
    <source>
        <dbReference type="ARBA" id="ARBA00022553"/>
    </source>
</evidence>
<dbReference type="EMBL" id="JFKF01000025">
    <property type="protein sequence ID" value="KDO03569.1"/>
    <property type="molecule type" value="Genomic_DNA"/>
</dbReference>
<keyword evidence="5" id="KW-1185">Reference proteome</keyword>
<dbReference type="Gene3D" id="3.40.50.720">
    <property type="entry name" value="NAD(P)-binding Rossmann-like Domain"/>
    <property type="match status" value="1"/>
</dbReference>
<dbReference type="GO" id="GO:0031177">
    <property type="term" value="F:phosphopantetheine binding"/>
    <property type="evidence" value="ECO:0007669"/>
    <property type="project" value="InterPro"/>
</dbReference>
<dbReference type="InterPro" id="IPR013968">
    <property type="entry name" value="PKS_KR"/>
</dbReference>
<dbReference type="Pfam" id="PF00550">
    <property type="entry name" value="PP-binding"/>
    <property type="match status" value="1"/>
</dbReference>
<dbReference type="SMART" id="SM00823">
    <property type="entry name" value="PKS_PP"/>
    <property type="match status" value="1"/>
</dbReference>
<dbReference type="PANTHER" id="PTHR43775:SF37">
    <property type="entry name" value="SI:DKEY-61P9.11"/>
    <property type="match status" value="1"/>
</dbReference>
<evidence type="ECO:0000313" key="5">
    <source>
        <dbReference type="Proteomes" id="UP000027161"/>
    </source>
</evidence>
<dbReference type="SUPFAM" id="SSF47336">
    <property type="entry name" value="ACP-like"/>
    <property type="match status" value="1"/>
</dbReference>
<organism evidence="4 5">
    <name type="scientific">Rickettsia tamurae subsp. buchneri</name>
    <dbReference type="NCBI Taxonomy" id="1462938"/>
    <lineage>
        <taxon>Bacteria</taxon>
        <taxon>Pseudomonadati</taxon>
        <taxon>Pseudomonadota</taxon>
        <taxon>Alphaproteobacteria</taxon>
        <taxon>Rickettsiales</taxon>
        <taxon>Rickettsiaceae</taxon>
        <taxon>Rickettsieae</taxon>
        <taxon>Rickettsia</taxon>
        <taxon>spotted fever group</taxon>
    </lineage>
</organism>
<reference evidence="4 5" key="1">
    <citation type="submission" date="2014-02" db="EMBL/GenBank/DDBJ databases">
        <title>Draft genome sequence of Rickettsia buchneri sp. nov. ISO7T.</title>
        <authorList>
            <person name="Felsheim R.F."/>
            <person name="Kurtti T.J."/>
            <person name="Munderloh U.G."/>
        </authorList>
    </citation>
    <scope>NUCLEOTIDE SEQUENCE [LARGE SCALE GENOMIC DNA]</scope>
    <source>
        <strain evidence="4 5">ISO7</strain>
    </source>
</reference>
<dbReference type="PANTHER" id="PTHR43775">
    <property type="entry name" value="FATTY ACID SYNTHASE"/>
    <property type="match status" value="1"/>
</dbReference>
<dbReference type="GO" id="GO:0006633">
    <property type="term" value="P:fatty acid biosynthetic process"/>
    <property type="evidence" value="ECO:0007669"/>
    <property type="project" value="TreeGrafter"/>
</dbReference>
<dbReference type="Pfam" id="PF08659">
    <property type="entry name" value="KR"/>
    <property type="match status" value="1"/>
</dbReference>
<feature type="domain" description="Carrier" evidence="3">
    <location>
        <begin position="435"/>
        <end position="510"/>
    </location>
</feature>
<dbReference type="Gene3D" id="1.10.1200.10">
    <property type="entry name" value="ACP-like"/>
    <property type="match status" value="1"/>
</dbReference>
<proteinExistence type="predicted"/>
<dbReference type="PROSITE" id="PS50075">
    <property type="entry name" value="CARRIER"/>
    <property type="match status" value="1"/>
</dbReference>
<dbReference type="InterPro" id="IPR036291">
    <property type="entry name" value="NAD(P)-bd_dom_sf"/>
</dbReference>
<dbReference type="SMART" id="SM01294">
    <property type="entry name" value="PKS_PP_betabranch"/>
    <property type="match status" value="1"/>
</dbReference>
<dbReference type="InterPro" id="IPR057326">
    <property type="entry name" value="KR_dom"/>
</dbReference>
<dbReference type="AlphaFoldDB" id="A0A8E0WN74"/>